<protein>
    <submittedName>
        <fullName evidence="1">Transcriptional regulator-like protein</fullName>
    </submittedName>
</protein>
<name>A0A2L1U3D3_9BACL</name>
<accession>A0A2L1U3D3</accession>
<gene>
    <name evidence="1" type="ORF">ERICIII_03311</name>
</gene>
<reference evidence="2" key="1">
    <citation type="submission" date="2017-02" db="EMBL/GenBank/DDBJ databases">
        <title>Delineation of Paenibacillus larvae strains originating from foulbrood outbreaks.</title>
        <authorList>
            <person name="Beims H."/>
            <person name="Bunk B."/>
            <person name="Sproeer C."/>
            <person name="Mohr K.I."/>
            <person name="Pradella S."/>
            <person name="Guenther G."/>
            <person name="Rohde M."/>
            <person name="von der Ohe W."/>
            <person name="Steinert M."/>
        </authorList>
    </citation>
    <scope>NUCLEOTIDE SEQUENCE [LARGE SCALE GENOMIC DNA]</scope>
    <source>
        <strain evidence="2">Eric_III</strain>
    </source>
</reference>
<dbReference type="EMBL" id="CP019655">
    <property type="protein sequence ID" value="AVF27426.1"/>
    <property type="molecule type" value="Genomic_DNA"/>
</dbReference>
<evidence type="ECO:0000313" key="1">
    <source>
        <dbReference type="EMBL" id="AVF27426.1"/>
    </source>
</evidence>
<proteinExistence type="predicted"/>
<evidence type="ECO:0000313" key="2">
    <source>
        <dbReference type="Proteomes" id="UP000239833"/>
    </source>
</evidence>
<organism evidence="1 2">
    <name type="scientific">Paenibacillus larvae subsp. larvae</name>
    <dbReference type="NCBI Taxonomy" id="147375"/>
    <lineage>
        <taxon>Bacteria</taxon>
        <taxon>Bacillati</taxon>
        <taxon>Bacillota</taxon>
        <taxon>Bacilli</taxon>
        <taxon>Bacillales</taxon>
        <taxon>Paenibacillaceae</taxon>
        <taxon>Paenibacillus</taxon>
    </lineage>
</organism>
<dbReference type="AlphaFoldDB" id="A0A2L1U3D3"/>
<sequence length="41" mass="4620">MHSSMTRKPSEMLMLSAKDFIDKHLADDFGVEEISDHLGIS</sequence>
<dbReference type="Proteomes" id="UP000239833">
    <property type="component" value="Chromosome"/>
</dbReference>